<dbReference type="InterPro" id="IPR001453">
    <property type="entry name" value="MoaB/Mog_dom"/>
</dbReference>
<dbReference type="NCBIfam" id="TIGR00177">
    <property type="entry name" value="molyb_syn"/>
    <property type="match status" value="1"/>
</dbReference>
<evidence type="ECO:0000259" key="2">
    <source>
        <dbReference type="SMART" id="SM00852"/>
    </source>
</evidence>
<dbReference type="SUPFAM" id="SSF53218">
    <property type="entry name" value="Molybdenum cofactor biosynthesis proteins"/>
    <property type="match status" value="1"/>
</dbReference>
<dbReference type="InterPro" id="IPR050101">
    <property type="entry name" value="CinA"/>
</dbReference>
<accession>A0ABD7TRX7</accession>
<dbReference type="NCBIfam" id="TIGR00200">
    <property type="entry name" value="cinA_nterm"/>
    <property type="match status" value="1"/>
</dbReference>
<evidence type="ECO:0000256" key="1">
    <source>
        <dbReference type="HAMAP-Rule" id="MF_00226"/>
    </source>
</evidence>
<dbReference type="CDD" id="cd00885">
    <property type="entry name" value="cinA"/>
    <property type="match status" value="1"/>
</dbReference>
<protein>
    <recommendedName>
        <fullName evidence="1">Putative competence-damage inducible protein</fullName>
    </recommendedName>
</protein>
<dbReference type="EMBL" id="CP094809">
    <property type="protein sequence ID" value="UXU56379.1"/>
    <property type="molecule type" value="Genomic_DNA"/>
</dbReference>
<dbReference type="Gene3D" id="3.40.980.10">
    <property type="entry name" value="MoaB/Mog-like domain"/>
    <property type="match status" value="1"/>
</dbReference>
<evidence type="ECO:0000313" key="3">
    <source>
        <dbReference type="EMBL" id="UXU56379.1"/>
    </source>
</evidence>
<dbReference type="PANTHER" id="PTHR13939">
    <property type="entry name" value="NICOTINAMIDE-NUCLEOTIDE AMIDOHYDROLASE PNCC"/>
    <property type="match status" value="1"/>
</dbReference>
<dbReference type="Pfam" id="PF18146">
    <property type="entry name" value="CinA_KH"/>
    <property type="match status" value="1"/>
</dbReference>
<dbReference type="InterPro" id="IPR041424">
    <property type="entry name" value="CinA_KH"/>
</dbReference>
<gene>
    <name evidence="1" type="primary">cinA</name>
    <name evidence="3" type="ORF">MUA95_07315</name>
</gene>
<dbReference type="Gene3D" id="3.30.70.2860">
    <property type="match status" value="1"/>
</dbReference>
<dbReference type="InterPro" id="IPR008135">
    <property type="entry name" value="Competence-induced_CinA"/>
</dbReference>
<feature type="domain" description="MoaB/Mog" evidence="2">
    <location>
        <begin position="4"/>
        <end position="170"/>
    </location>
</feature>
<dbReference type="AlphaFoldDB" id="A0ABD7TRX7"/>
<dbReference type="SMART" id="SM00852">
    <property type="entry name" value="MoCF_biosynth"/>
    <property type="match status" value="1"/>
</dbReference>
<dbReference type="PANTHER" id="PTHR13939:SF0">
    <property type="entry name" value="NMN AMIDOHYDROLASE-LIKE PROTEIN YFAY"/>
    <property type="match status" value="1"/>
</dbReference>
<evidence type="ECO:0000313" key="4">
    <source>
        <dbReference type="Proteomes" id="UP001065705"/>
    </source>
</evidence>
<proteinExistence type="inferred from homology"/>
<dbReference type="InterPro" id="IPR036425">
    <property type="entry name" value="MoaB/Mog-like_dom_sf"/>
</dbReference>
<name>A0ABD7TRX7_9STAP</name>
<dbReference type="HAMAP" id="MF_00226_B">
    <property type="entry name" value="CinA_B"/>
    <property type="match status" value="1"/>
</dbReference>
<comment type="similarity">
    <text evidence="1">Belongs to the CinA family.</text>
</comment>
<sequence length="388" mass="43212">MKICIIGVGSELLLGQIANTNAQYLSRVLNEAGHDVLEHIVVGDNAQRLKSVLERTLNAYEGIILTGGLGPTKDDLTKQTVAEVLEKDLEIDTEALDAITSYFEAQRQVMTPNNRQQALVIKGAQVLKNDVGMAPGMLVEKEQQKIVLLPGPPKELQPMVNRYMMPYFNDTGNTIYSEVLRFAGIGESRVETELMDLITSQSNPTIAPLAGSHEVTIRLTANDVNQHQCQARIAPVKKEIIDRLGQFYYGSNETTLAARLMHKLEHAVAIYDGVTEGALNVKLKPSDQRDLVKGYMLHQAQFVTSTADIYTQLFESACFVQALYDVQDAVSVLFEDDMVYIGFLTGNTIEVVEVAVSEQQLKLFERTSNYIMIQWLNHLKKVNSHVIL</sequence>
<dbReference type="Proteomes" id="UP001065705">
    <property type="component" value="Chromosome"/>
</dbReference>
<organism evidence="3 4">
    <name type="scientific">Staphylococcus agnetis</name>
    <dbReference type="NCBI Taxonomy" id="985762"/>
    <lineage>
        <taxon>Bacteria</taxon>
        <taxon>Bacillati</taxon>
        <taxon>Bacillota</taxon>
        <taxon>Bacilli</taxon>
        <taxon>Bacillales</taxon>
        <taxon>Staphylococcaceae</taxon>
        <taxon>Staphylococcus</taxon>
    </lineage>
</organism>
<dbReference type="Pfam" id="PF00994">
    <property type="entry name" value="MoCF_biosynth"/>
    <property type="match status" value="1"/>
</dbReference>
<dbReference type="RefSeq" id="WP_262625094.1">
    <property type="nucleotide sequence ID" value="NZ_CP094808.1"/>
</dbReference>
<reference evidence="3" key="1">
    <citation type="submission" date="2022-03" db="EMBL/GenBank/DDBJ databases">
        <title>Comparative Genomics of East African Camel-Associated Staphylococcaceae spp.: Diversity and Inheritance of Traits Involved in Host-Pathogen Interactions.</title>
        <authorList>
            <person name="Akarsu H."/>
            <person name="Liljander A."/>
            <person name="Younan M."/>
            <person name="Brodard I."/>
            <person name="Glucks I."/>
            <person name="Labroussaa F."/>
            <person name="Overesch G."/>
            <person name="Kuhnert P."/>
            <person name="Perreten V."/>
            <person name="Drexler J.F."/>
            <person name="Corman V.M."/>
            <person name="Falquet L."/>
            <person name="Jores J."/>
        </authorList>
    </citation>
    <scope>NUCLEOTIDE SEQUENCE</scope>
    <source>
        <strain evidence="3">IVB6197</strain>
    </source>
</reference>